<evidence type="ECO:0000256" key="1">
    <source>
        <dbReference type="ARBA" id="ARBA00022603"/>
    </source>
</evidence>
<dbReference type="PANTHER" id="PTHR43712:SF1">
    <property type="entry name" value="HYPOTHETICAL O-METHYLTRANSFERASE (EUROFUNG)-RELATED"/>
    <property type="match status" value="1"/>
</dbReference>
<dbReference type="PANTHER" id="PTHR43712">
    <property type="entry name" value="PUTATIVE (AFU_ORTHOLOGUE AFUA_4G14580)-RELATED"/>
    <property type="match status" value="1"/>
</dbReference>
<evidence type="ECO:0000313" key="7">
    <source>
        <dbReference type="Proteomes" id="UP000531561"/>
    </source>
</evidence>
<dbReference type="Gene3D" id="1.10.10.10">
    <property type="entry name" value="Winged helix-like DNA-binding domain superfamily/Winged helix DNA-binding domain"/>
    <property type="match status" value="1"/>
</dbReference>
<dbReference type="Proteomes" id="UP000531561">
    <property type="component" value="Unassembled WGS sequence"/>
</dbReference>
<feature type="active site" description="Proton acceptor" evidence="4">
    <location>
        <position position="275"/>
    </location>
</feature>
<evidence type="ECO:0000259" key="5">
    <source>
        <dbReference type="Pfam" id="PF00891"/>
    </source>
</evidence>
<comment type="caution">
    <text evidence="6">The sequence shown here is derived from an EMBL/GenBank/DDBJ whole genome shotgun (WGS) entry which is preliminary data.</text>
</comment>
<dbReference type="GeneID" id="59264038"/>
<evidence type="ECO:0000256" key="3">
    <source>
        <dbReference type="ARBA" id="ARBA00022691"/>
    </source>
</evidence>
<dbReference type="PROSITE" id="PS51683">
    <property type="entry name" value="SAM_OMT_II"/>
    <property type="match status" value="1"/>
</dbReference>
<evidence type="ECO:0000256" key="2">
    <source>
        <dbReference type="ARBA" id="ARBA00022679"/>
    </source>
</evidence>
<keyword evidence="1 6" id="KW-0489">Methyltransferase</keyword>
<proteinExistence type="predicted"/>
<dbReference type="GO" id="GO:0032259">
    <property type="term" value="P:methylation"/>
    <property type="evidence" value="ECO:0007669"/>
    <property type="project" value="UniProtKB-KW"/>
</dbReference>
<dbReference type="InterPro" id="IPR016461">
    <property type="entry name" value="COMT-like"/>
</dbReference>
<dbReference type="InterPro" id="IPR001077">
    <property type="entry name" value="COMT_C"/>
</dbReference>
<dbReference type="InterPro" id="IPR029063">
    <property type="entry name" value="SAM-dependent_MTases_sf"/>
</dbReference>
<name>A0A8H6AN83_9HELO</name>
<keyword evidence="2 6" id="KW-0808">Transferase</keyword>
<dbReference type="OrthoDB" id="1535081at2759"/>
<dbReference type="InterPro" id="IPR036388">
    <property type="entry name" value="WH-like_DNA-bd_sf"/>
</dbReference>
<dbReference type="RefSeq" id="XP_037189569.1">
    <property type="nucleotide sequence ID" value="XM_037340346.1"/>
</dbReference>
<gene>
    <name evidence="6" type="ORF">Bfra_010011</name>
</gene>
<feature type="domain" description="O-methyltransferase C-terminal" evidence="5">
    <location>
        <begin position="142"/>
        <end position="346"/>
    </location>
</feature>
<dbReference type="AlphaFoldDB" id="A0A8H6AN83"/>
<protein>
    <submittedName>
        <fullName evidence="6">Putative o-methyltransferase protein</fullName>
    </submittedName>
</protein>
<dbReference type="PIRSF" id="PIRSF005739">
    <property type="entry name" value="O-mtase"/>
    <property type="match status" value="1"/>
</dbReference>
<dbReference type="GO" id="GO:0008171">
    <property type="term" value="F:O-methyltransferase activity"/>
    <property type="evidence" value="ECO:0007669"/>
    <property type="project" value="InterPro"/>
</dbReference>
<keyword evidence="7" id="KW-1185">Reference proteome</keyword>
<reference evidence="6 7" key="1">
    <citation type="journal article" date="2020" name="Phytopathology">
        <title>A high-quality genome resource of Botrytis fragariae, a new and rapidly spreading fungal pathogen causing strawberry gray mold in the U.S.A.</title>
        <authorList>
            <person name="Wu Y."/>
            <person name="Saski C.A."/>
            <person name="Schnabel G."/>
            <person name="Xiao S."/>
            <person name="Hu M."/>
        </authorList>
    </citation>
    <scope>NUCLEOTIDE SEQUENCE [LARGE SCALE GENOMIC DNA]</scope>
    <source>
        <strain evidence="6 7">BVB16</strain>
    </source>
</reference>
<dbReference type="Gene3D" id="3.40.50.150">
    <property type="entry name" value="Vaccinia Virus protein VP39"/>
    <property type="match status" value="1"/>
</dbReference>
<accession>A0A8H6AN83</accession>
<dbReference type="SUPFAM" id="SSF53335">
    <property type="entry name" value="S-adenosyl-L-methionine-dependent methyltransferases"/>
    <property type="match status" value="1"/>
</dbReference>
<sequence length="368" mass="40741">MANAFEILSNLRDSLPADTPENQNEREKSLREVRNVSLSLERQDNAVEKDLLPVAADLGIFELLENTSSKTAADITERTPGADLTLICRVLRCLESFGAIGGNISAGYTSSTVSKASPGWLLIPQFLKDKQYPNPTSSTDTPFAKAYGFKDGATIWQILETTDHMPVIGLLMQSFNDGHKNFLDMYPAMDRLAAGALIDSEAVMMVDVGGGQGHQAIAMKRKFPDLPGRYIVTDLAHGLPVNRDDTTGVEFLVHDFMTELPIKGARLYYLRHISHDWPQAVLIQILNYIRRPMKTGYSKMIINDWMVPAEGASKYMMAQDFNMMAVGGGMERTQALHEEYIAAAGLKISGIWKANDDISENFIECEIA</sequence>
<evidence type="ECO:0000313" key="6">
    <source>
        <dbReference type="EMBL" id="KAF5870622.1"/>
    </source>
</evidence>
<evidence type="ECO:0000256" key="4">
    <source>
        <dbReference type="PIRSR" id="PIRSR005739-1"/>
    </source>
</evidence>
<organism evidence="6 7">
    <name type="scientific">Botrytis fragariae</name>
    <dbReference type="NCBI Taxonomy" id="1964551"/>
    <lineage>
        <taxon>Eukaryota</taxon>
        <taxon>Fungi</taxon>
        <taxon>Dikarya</taxon>
        <taxon>Ascomycota</taxon>
        <taxon>Pezizomycotina</taxon>
        <taxon>Leotiomycetes</taxon>
        <taxon>Helotiales</taxon>
        <taxon>Sclerotiniaceae</taxon>
        <taxon>Botrytis</taxon>
    </lineage>
</organism>
<dbReference type="Pfam" id="PF00891">
    <property type="entry name" value="Methyltransf_2"/>
    <property type="match status" value="1"/>
</dbReference>
<keyword evidence="3" id="KW-0949">S-adenosyl-L-methionine</keyword>
<dbReference type="EMBL" id="JABFCT010000014">
    <property type="protein sequence ID" value="KAF5870622.1"/>
    <property type="molecule type" value="Genomic_DNA"/>
</dbReference>